<evidence type="ECO:0000313" key="3">
    <source>
        <dbReference type="EMBL" id="QQM32125.1"/>
    </source>
</evidence>
<dbReference type="InterPro" id="IPR036953">
    <property type="entry name" value="GreA/GreB_C_sf"/>
</dbReference>
<dbReference type="Gene3D" id="3.10.50.30">
    <property type="entry name" value="Transcription elongation factor, GreA/GreB, C-terminal domain"/>
    <property type="match status" value="1"/>
</dbReference>
<organism evidence="3 4">
    <name type="scientific">Martelella lutilitoris</name>
    <dbReference type="NCBI Taxonomy" id="2583532"/>
    <lineage>
        <taxon>Bacteria</taxon>
        <taxon>Pseudomonadati</taxon>
        <taxon>Pseudomonadota</taxon>
        <taxon>Alphaproteobacteria</taxon>
        <taxon>Hyphomicrobiales</taxon>
        <taxon>Aurantimonadaceae</taxon>
        <taxon>Martelella</taxon>
    </lineage>
</organism>
<dbReference type="Gene3D" id="1.10.286.20">
    <property type="match status" value="1"/>
</dbReference>
<dbReference type="InterPro" id="IPR023459">
    <property type="entry name" value="Tscrpt_elong_fac_GreA/B_fam"/>
</dbReference>
<dbReference type="GO" id="GO:0032784">
    <property type="term" value="P:regulation of DNA-templated transcription elongation"/>
    <property type="evidence" value="ECO:0007669"/>
    <property type="project" value="InterPro"/>
</dbReference>
<dbReference type="Pfam" id="PF14760">
    <property type="entry name" value="Rnk_N"/>
    <property type="match status" value="1"/>
</dbReference>
<reference evidence="3 4" key="1">
    <citation type="submission" date="2020-12" db="EMBL/GenBank/DDBJ databases">
        <authorList>
            <person name="Zheng R.K."/>
            <person name="Sun C.M."/>
        </authorList>
    </citation>
    <scope>NUCLEOTIDE SEQUENCE [LARGE SCALE GENOMIC DNA]</scope>
    <source>
        <strain evidence="3 4">ZRK001</strain>
    </source>
</reference>
<dbReference type="GO" id="GO:0006354">
    <property type="term" value="P:DNA-templated transcription elongation"/>
    <property type="evidence" value="ECO:0007669"/>
    <property type="project" value="TreeGrafter"/>
</dbReference>
<dbReference type="GO" id="GO:0070063">
    <property type="term" value="F:RNA polymerase binding"/>
    <property type="evidence" value="ECO:0007669"/>
    <property type="project" value="InterPro"/>
</dbReference>
<accession>A0A7T7HMU2</accession>
<keyword evidence="3" id="KW-0808">Transferase</keyword>
<gene>
    <name evidence="3" type="primary">rnk</name>
    <name evidence="3" type="ORF">JET14_08260</name>
</gene>
<dbReference type="InterPro" id="IPR001437">
    <property type="entry name" value="Tscrpt_elong_fac_GreA/B_C"/>
</dbReference>
<dbReference type="PANTHER" id="PTHR30437:SF5">
    <property type="entry name" value="REGULATOR OF NUCLEOSIDE DIPHOSPHATE KINASE"/>
    <property type="match status" value="1"/>
</dbReference>
<dbReference type="SUPFAM" id="SSF54534">
    <property type="entry name" value="FKBP-like"/>
    <property type="match status" value="1"/>
</dbReference>
<dbReference type="RefSeq" id="WP_200337589.1">
    <property type="nucleotide sequence ID" value="NZ_CP066786.1"/>
</dbReference>
<dbReference type="NCBIfam" id="NF004396">
    <property type="entry name" value="PRK05753.1"/>
    <property type="match status" value="1"/>
</dbReference>
<dbReference type="GO" id="GO:0003677">
    <property type="term" value="F:DNA binding"/>
    <property type="evidence" value="ECO:0007669"/>
    <property type="project" value="InterPro"/>
</dbReference>
<dbReference type="Pfam" id="PF01272">
    <property type="entry name" value="GreA_GreB"/>
    <property type="match status" value="1"/>
</dbReference>
<dbReference type="PANTHER" id="PTHR30437">
    <property type="entry name" value="TRANSCRIPTION ELONGATION FACTOR GREA"/>
    <property type="match status" value="1"/>
</dbReference>
<evidence type="ECO:0000259" key="2">
    <source>
        <dbReference type="Pfam" id="PF14760"/>
    </source>
</evidence>
<keyword evidence="3" id="KW-0418">Kinase</keyword>
<feature type="domain" description="Regulator of nucleoside diphosphate kinase N-terminal" evidence="2">
    <location>
        <begin position="11"/>
        <end position="51"/>
    </location>
</feature>
<dbReference type="AlphaFoldDB" id="A0A7T7HMU2"/>
<dbReference type="KEGG" id="mlut:JET14_08260"/>
<evidence type="ECO:0000313" key="4">
    <source>
        <dbReference type="Proteomes" id="UP000596083"/>
    </source>
</evidence>
<protein>
    <submittedName>
        <fullName evidence="3">Nucleoside diphosphate kinase regulator</fullName>
    </submittedName>
</protein>
<dbReference type="GO" id="GO:0016301">
    <property type="term" value="F:kinase activity"/>
    <property type="evidence" value="ECO:0007669"/>
    <property type="project" value="UniProtKB-KW"/>
</dbReference>
<sequence>MPTNHKKQRKPLIVLTQTDHKRLSLLAEQFDDKHADLADVLFTELERARIVADERIADDVVRMGTTVRFTTDLGEDRQVTLVYPGKADIAEGRVSILTPIGTALIGLKVGHAIDWTTRDGRICRLTVEAVSQPRARTDG</sequence>
<dbReference type="Proteomes" id="UP000596083">
    <property type="component" value="Chromosome"/>
</dbReference>
<evidence type="ECO:0000259" key="1">
    <source>
        <dbReference type="Pfam" id="PF01272"/>
    </source>
</evidence>
<dbReference type="InterPro" id="IPR029462">
    <property type="entry name" value="Rnk_N"/>
</dbReference>
<proteinExistence type="predicted"/>
<dbReference type="EMBL" id="CP066786">
    <property type="protein sequence ID" value="QQM32125.1"/>
    <property type="molecule type" value="Genomic_DNA"/>
</dbReference>
<name>A0A7T7HMU2_9HYPH</name>
<feature type="domain" description="Transcription elongation factor GreA/GreB C-terminal" evidence="1">
    <location>
        <begin position="58"/>
        <end position="131"/>
    </location>
</feature>